<proteinExistence type="predicted"/>
<sequence length="215" mass="23154">MDITFLGHSSFRIKGRTASVVTDPFDPKMVGLKYSGVEADIVTVSHEHKDHNQVELVGGAKKVVRGPGEYEIMGVSILGFASAHDDKGGSLRGKNTIYVFEIDGLRIAHLGDLGHKLSEGLIEDIGHIDILMVPVGGEYTIGPDGATGVVQEIEPTIVIPMHYKLAGISESGFGKLAPVEEFLKEVGLRAETLPKLSVKKEELGEDTKVVVLEKK</sequence>
<dbReference type="InterPro" id="IPR036866">
    <property type="entry name" value="RibonucZ/Hydroxyglut_hydro"/>
</dbReference>
<dbReference type="Proteomes" id="UP000178313">
    <property type="component" value="Unassembled WGS sequence"/>
</dbReference>
<evidence type="ECO:0000313" key="2">
    <source>
        <dbReference type="Proteomes" id="UP000178313"/>
    </source>
</evidence>
<comment type="caution">
    <text evidence="1">The sequence shown here is derived from an EMBL/GenBank/DDBJ whole genome shotgun (WGS) entry which is preliminary data.</text>
</comment>
<evidence type="ECO:0000313" key="1">
    <source>
        <dbReference type="EMBL" id="OGM56526.1"/>
    </source>
</evidence>
<dbReference type="Gene3D" id="3.60.15.10">
    <property type="entry name" value="Ribonuclease Z/Hydroxyacylglutathione hydrolase-like"/>
    <property type="match status" value="1"/>
</dbReference>
<organism evidence="1 2">
    <name type="scientific">Candidatus Woesebacteria bacterium RIFCSPHIGHO2_12_FULL_46_16</name>
    <dbReference type="NCBI Taxonomy" id="1802513"/>
    <lineage>
        <taxon>Bacteria</taxon>
        <taxon>Candidatus Woeseibacteriota</taxon>
    </lineage>
</organism>
<evidence type="ECO:0008006" key="3">
    <source>
        <dbReference type="Google" id="ProtNLM"/>
    </source>
</evidence>
<dbReference type="AlphaFoldDB" id="A0A1F8AXS3"/>
<dbReference type="SUPFAM" id="SSF56281">
    <property type="entry name" value="Metallo-hydrolase/oxidoreductase"/>
    <property type="match status" value="1"/>
</dbReference>
<dbReference type="PANTHER" id="PTHR39189">
    <property type="entry name" value="UPF0173 METAL-DEPENDENT HYDROLASE YTKL"/>
    <property type="match status" value="1"/>
</dbReference>
<dbReference type="STRING" id="1802513.A3E46_00030"/>
<reference evidence="1 2" key="1">
    <citation type="journal article" date="2016" name="Nat. Commun.">
        <title>Thousands of microbial genomes shed light on interconnected biogeochemical processes in an aquifer system.</title>
        <authorList>
            <person name="Anantharaman K."/>
            <person name="Brown C.T."/>
            <person name="Hug L.A."/>
            <person name="Sharon I."/>
            <person name="Castelle C.J."/>
            <person name="Probst A.J."/>
            <person name="Thomas B.C."/>
            <person name="Singh A."/>
            <person name="Wilkins M.J."/>
            <person name="Karaoz U."/>
            <person name="Brodie E.L."/>
            <person name="Williams K.H."/>
            <person name="Hubbard S.S."/>
            <person name="Banfield J.F."/>
        </authorList>
    </citation>
    <scope>NUCLEOTIDE SEQUENCE [LARGE SCALE GENOMIC DNA]</scope>
</reference>
<gene>
    <name evidence="1" type="ORF">A3E46_00030</name>
</gene>
<name>A0A1F8AXS3_9BACT</name>
<dbReference type="Pfam" id="PF13483">
    <property type="entry name" value="Lactamase_B_3"/>
    <property type="match status" value="1"/>
</dbReference>
<dbReference type="EMBL" id="MGGZ01000029">
    <property type="protein sequence ID" value="OGM56526.1"/>
    <property type="molecule type" value="Genomic_DNA"/>
</dbReference>
<accession>A0A1F8AXS3</accession>
<protein>
    <recommendedName>
        <fullName evidence="3">Lactamase</fullName>
    </recommendedName>
</protein>
<dbReference type="PANTHER" id="PTHR39189:SF1">
    <property type="entry name" value="UPF0173 METAL-DEPENDENT HYDROLASE YTKL"/>
    <property type="match status" value="1"/>
</dbReference>